<proteinExistence type="inferred from homology"/>
<evidence type="ECO:0000313" key="26">
    <source>
        <dbReference type="Proteomes" id="UP000240883"/>
    </source>
</evidence>
<evidence type="ECO:0000256" key="11">
    <source>
        <dbReference type="ARBA" id="ARBA00022729"/>
    </source>
</evidence>
<dbReference type="InterPro" id="IPR017853">
    <property type="entry name" value="GH"/>
</dbReference>
<comment type="catalytic activity">
    <reaction evidence="1">
        <text>Hydrolysis of (1-&gt;3)-beta-D-glucosidic linkages in (1-&gt;3)-beta-D-glucans.</text>
        <dbReference type="EC" id="3.2.1.39"/>
    </reaction>
</comment>
<dbReference type="GO" id="GO:0000272">
    <property type="term" value="P:polysaccharide catabolic process"/>
    <property type="evidence" value="ECO:0007669"/>
    <property type="project" value="UniProtKB-KW"/>
</dbReference>
<keyword evidence="7" id="KW-1003">Cell membrane</keyword>
<dbReference type="GO" id="GO:0071555">
    <property type="term" value="P:cell wall organization"/>
    <property type="evidence" value="ECO:0007669"/>
    <property type="project" value="UniProtKB-KW"/>
</dbReference>
<dbReference type="SUPFAM" id="SSF51445">
    <property type="entry name" value="(Trans)glycosidases"/>
    <property type="match status" value="1"/>
</dbReference>
<dbReference type="PANTHER" id="PTHR16631:SF13">
    <property type="entry name" value="GLUCAN ENDO-1,3-BETA-GLUCOSIDASE EGLC-RELATED"/>
    <property type="match status" value="1"/>
</dbReference>
<dbReference type="GO" id="GO:0009277">
    <property type="term" value="C:fungal-type cell wall"/>
    <property type="evidence" value="ECO:0007669"/>
    <property type="project" value="TreeGrafter"/>
</dbReference>
<dbReference type="GO" id="GO:0042973">
    <property type="term" value="F:glucan endo-1,3-beta-D-glucosidase activity"/>
    <property type="evidence" value="ECO:0007669"/>
    <property type="project" value="UniProtKB-EC"/>
</dbReference>
<evidence type="ECO:0000256" key="2">
    <source>
        <dbReference type="ARBA" id="ARBA00004191"/>
    </source>
</evidence>
<keyword evidence="13" id="KW-0472">Membrane</keyword>
<evidence type="ECO:0000256" key="1">
    <source>
        <dbReference type="ARBA" id="ARBA00000382"/>
    </source>
</evidence>
<evidence type="ECO:0000256" key="13">
    <source>
        <dbReference type="ARBA" id="ARBA00023136"/>
    </source>
</evidence>
<keyword evidence="8" id="KW-0134">Cell wall</keyword>
<dbReference type="AlphaFoldDB" id="A0A2T2NSU8"/>
<dbReference type="EMBL" id="KZ678134">
    <property type="protein sequence ID" value="PSN68483.1"/>
    <property type="molecule type" value="Genomic_DNA"/>
</dbReference>
<comment type="function">
    <text evidence="19">Glucanases play a role in cell expansion during growth, in cell-cell fusion during mating, and in spore release during sporulation. This enzyme may be involved in beta-glucan degradation and also function biosynthetically as a transglycosylase.</text>
</comment>
<dbReference type="InterPro" id="IPR018620">
    <property type="entry name" value="Ubiquitin3-bd_protein_But2_C"/>
</dbReference>
<evidence type="ECO:0000256" key="16">
    <source>
        <dbReference type="ARBA" id="ARBA00023288"/>
    </source>
</evidence>
<keyword evidence="16" id="KW-0449">Lipoprotein</keyword>
<comment type="subcellular location">
    <subcellularLocation>
        <location evidence="3">Cell membrane</location>
        <topology evidence="3">Lipid-anchor</topology>
        <topology evidence="3">GPI-anchor</topology>
    </subcellularLocation>
    <subcellularLocation>
        <location evidence="2">Secreted</location>
        <location evidence="2">Cell wall</location>
    </subcellularLocation>
</comment>
<dbReference type="GO" id="GO:0005886">
    <property type="term" value="C:plasma membrane"/>
    <property type="evidence" value="ECO:0007669"/>
    <property type="project" value="UniProtKB-SubCell"/>
</dbReference>
<evidence type="ECO:0000256" key="7">
    <source>
        <dbReference type="ARBA" id="ARBA00022475"/>
    </source>
</evidence>
<dbReference type="Pfam" id="PF09792">
    <property type="entry name" value="But2"/>
    <property type="match status" value="1"/>
</dbReference>
<evidence type="ECO:0000256" key="20">
    <source>
        <dbReference type="ARBA" id="ARBA00032134"/>
    </source>
</evidence>
<evidence type="ECO:0000256" key="14">
    <source>
        <dbReference type="ARBA" id="ARBA00023180"/>
    </source>
</evidence>
<dbReference type="EC" id="3.2.1.39" evidence="5"/>
<dbReference type="STRING" id="1448308.A0A2T2NSU8"/>
<dbReference type="GO" id="GO:0098552">
    <property type="term" value="C:side of membrane"/>
    <property type="evidence" value="ECO:0007669"/>
    <property type="project" value="UniProtKB-KW"/>
</dbReference>
<evidence type="ECO:0000256" key="15">
    <source>
        <dbReference type="ARBA" id="ARBA00023277"/>
    </source>
</evidence>
<dbReference type="Pfam" id="PF00332">
    <property type="entry name" value="Glyco_hydro_17"/>
    <property type="match status" value="1"/>
</dbReference>
<dbReference type="Gene3D" id="3.20.20.80">
    <property type="entry name" value="Glycosidases"/>
    <property type="match status" value="1"/>
</dbReference>
<evidence type="ECO:0000313" key="25">
    <source>
        <dbReference type="EMBL" id="PSN68483.1"/>
    </source>
</evidence>
<dbReference type="InterPro" id="IPR000490">
    <property type="entry name" value="Glyco_hydro_17"/>
</dbReference>
<keyword evidence="10" id="KW-0336">GPI-anchor</keyword>
<keyword evidence="12 25" id="KW-0378">Hydrolase</keyword>
<evidence type="ECO:0000256" key="21">
    <source>
        <dbReference type="ARBA" id="ARBA00032906"/>
    </source>
</evidence>
<evidence type="ECO:0000259" key="24">
    <source>
        <dbReference type="Pfam" id="PF09792"/>
    </source>
</evidence>
<dbReference type="Proteomes" id="UP000240883">
    <property type="component" value="Unassembled WGS sequence"/>
</dbReference>
<evidence type="ECO:0000256" key="5">
    <source>
        <dbReference type="ARBA" id="ARBA00012780"/>
    </source>
</evidence>
<reference evidence="25 26" key="1">
    <citation type="journal article" date="2018" name="Front. Microbiol.">
        <title>Genome-Wide Analysis of Corynespora cassiicola Leaf Fall Disease Putative Effectors.</title>
        <authorList>
            <person name="Lopez D."/>
            <person name="Ribeiro S."/>
            <person name="Label P."/>
            <person name="Fumanal B."/>
            <person name="Venisse J.S."/>
            <person name="Kohler A."/>
            <person name="de Oliveira R.R."/>
            <person name="Labutti K."/>
            <person name="Lipzen A."/>
            <person name="Lail K."/>
            <person name="Bauer D."/>
            <person name="Ohm R.A."/>
            <person name="Barry K.W."/>
            <person name="Spatafora J."/>
            <person name="Grigoriev I.V."/>
            <person name="Martin F.M."/>
            <person name="Pujade-Renaud V."/>
        </authorList>
    </citation>
    <scope>NUCLEOTIDE SEQUENCE [LARGE SCALE GENOMIC DNA]</scope>
    <source>
        <strain evidence="25 26">Philippines</strain>
    </source>
</reference>
<evidence type="ECO:0000256" key="12">
    <source>
        <dbReference type="ARBA" id="ARBA00022801"/>
    </source>
</evidence>
<feature type="domain" description="Ubiquitin 3 binding protein But2 C-terminal" evidence="24">
    <location>
        <begin position="323"/>
        <end position="454"/>
    </location>
</feature>
<keyword evidence="9" id="KW-0964">Secreted</keyword>
<feature type="signal peptide" evidence="23">
    <location>
        <begin position="1"/>
        <end position="19"/>
    </location>
</feature>
<dbReference type="FunFam" id="3.20.20.80:FF:000233">
    <property type="entry name" value="Probable glucan endo-1,3-beta-glucosidase eglC"/>
    <property type="match status" value="1"/>
</dbReference>
<evidence type="ECO:0000256" key="9">
    <source>
        <dbReference type="ARBA" id="ARBA00022525"/>
    </source>
</evidence>
<evidence type="ECO:0000256" key="3">
    <source>
        <dbReference type="ARBA" id="ARBA00004609"/>
    </source>
</evidence>
<evidence type="ECO:0000256" key="10">
    <source>
        <dbReference type="ARBA" id="ARBA00022622"/>
    </source>
</evidence>
<name>A0A2T2NSU8_CORCC</name>
<evidence type="ECO:0000256" key="22">
    <source>
        <dbReference type="RuleBase" id="RU004335"/>
    </source>
</evidence>
<evidence type="ECO:0000256" key="18">
    <source>
        <dbReference type="ARBA" id="ARBA00023326"/>
    </source>
</evidence>
<dbReference type="InterPro" id="IPR050732">
    <property type="entry name" value="Beta-glucan_modifiers"/>
</dbReference>
<evidence type="ECO:0000256" key="19">
    <source>
        <dbReference type="ARBA" id="ARBA00025152"/>
    </source>
</evidence>
<dbReference type="OrthoDB" id="77201at2759"/>
<protein>
    <recommendedName>
        <fullName evidence="6">Probable glucan endo-1,3-beta-glucosidase eglC</fullName>
        <ecNumber evidence="5">3.2.1.39</ecNumber>
    </recommendedName>
    <alternativeName>
        <fullName evidence="20">Endo-1,3-beta-glucanase eglC</fullName>
    </alternativeName>
    <alternativeName>
        <fullName evidence="21">Laminarinase eglC</fullName>
    </alternativeName>
</protein>
<keyword evidence="17" id="KW-0961">Cell wall biogenesis/degradation</keyword>
<sequence>MRFGASILASTAILTGANAAFKGFNYGAFFLDQAPKKYVDFEYEFQAAKELPGTNGEFNSARLYTMMQWGTSSGQGNLAVIEAIEAAINTQTSLLLGLWTSAGTAAFNDEITCLKNAIDRYGQRFADLVVGISVGSEDLYRITPTGIQSNAGPGAQPNELVNYIQQTRDAIRGTVLAGKTIGHVDTWTAYVNASNNAVISALDWVGVDAYPYFQTTMENSIGNANATFYDALAQTKAASQGKPVWVTETGWPVSGDQQNQAVASAENAGIYWQDVSCSLMRDNVNLWYYTLQDAQMGTPSPSFGLKGAGDLKQVQPLFDLSCSAADPHNQLGNRYTAQITPVFSTLFVFDIGLQHRGKICTLTFHLPRPMPSHFLNPYKLLSPGGFAFSRLDSPAAAPASEARVSKSEPVGSVPMVMPGAFPLSSAPCEAGKTVTYRADALGELNLEFFQMTDPPVGLFVQVEK</sequence>
<keyword evidence="18" id="KW-0624">Polysaccharide degradation</keyword>
<accession>A0A2T2NSU8</accession>
<dbReference type="PANTHER" id="PTHR16631">
    <property type="entry name" value="GLUCAN 1,3-BETA-GLUCOSIDASE"/>
    <property type="match status" value="1"/>
</dbReference>
<evidence type="ECO:0000256" key="4">
    <source>
        <dbReference type="ARBA" id="ARBA00008773"/>
    </source>
</evidence>
<dbReference type="GO" id="GO:0005576">
    <property type="term" value="C:extracellular region"/>
    <property type="evidence" value="ECO:0007669"/>
    <property type="project" value="TreeGrafter"/>
</dbReference>
<evidence type="ECO:0000256" key="6">
    <source>
        <dbReference type="ARBA" id="ARBA00019762"/>
    </source>
</evidence>
<organism evidence="25 26">
    <name type="scientific">Corynespora cassiicola Philippines</name>
    <dbReference type="NCBI Taxonomy" id="1448308"/>
    <lineage>
        <taxon>Eukaryota</taxon>
        <taxon>Fungi</taxon>
        <taxon>Dikarya</taxon>
        <taxon>Ascomycota</taxon>
        <taxon>Pezizomycotina</taxon>
        <taxon>Dothideomycetes</taxon>
        <taxon>Pleosporomycetidae</taxon>
        <taxon>Pleosporales</taxon>
        <taxon>Corynesporascaceae</taxon>
        <taxon>Corynespora</taxon>
    </lineage>
</organism>
<dbReference type="GO" id="GO:0009986">
    <property type="term" value="C:cell surface"/>
    <property type="evidence" value="ECO:0007669"/>
    <property type="project" value="TreeGrafter"/>
</dbReference>
<feature type="chain" id="PRO_5015642005" description="Probable glucan endo-1,3-beta-glucosidase eglC" evidence="23">
    <location>
        <begin position="20"/>
        <end position="464"/>
    </location>
</feature>
<evidence type="ECO:0000256" key="23">
    <source>
        <dbReference type="SAM" id="SignalP"/>
    </source>
</evidence>
<gene>
    <name evidence="25" type="ORF">BS50DRAFT_523792</name>
</gene>
<keyword evidence="15" id="KW-0119">Carbohydrate metabolism</keyword>
<keyword evidence="11 23" id="KW-0732">Signal</keyword>
<keyword evidence="26" id="KW-1185">Reference proteome</keyword>
<evidence type="ECO:0000256" key="8">
    <source>
        <dbReference type="ARBA" id="ARBA00022512"/>
    </source>
</evidence>
<comment type="similarity">
    <text evidence="4 22">Belongs to the glycosyl hydrolase 17 family.</text>
</comment>
<evidence type="ECO:0000256" key="17">
    <source>
        <dbReference type="ARBA" id="ARBA00023316"/>
    </source>
</evidence>
<keyword evidence="14" id="KW-0325">Glycoprotein</keyword>